<gene>
    <name evidence="5" type="ORF">SAMN04488561_6952</name>
</gene>
<accession>A0A1H5Q0A9</accession>
<keyword evidence="3" id="KW-0786">Thiamine pyrophosphate</keyword>
<organism evidence="5 6">
    <name type="scientific">Jiangella alba</name>
    <dbReference type="NCBI Taxonomy" id="561176"/>
    <lineage>
        <taxon>Bacteria</taxon>
        <taxon>Bacillati</taxon>
        <taxon>Actinomycetota</taxon>
        <taxon>Actinomycetes</taxon>
        <taxon>Jiangellales</taxon>
        <taxon>Jiangellaceae</taxon>
        <taxon>Jiangella</taxon>
    </lineage>
</organism>
<dbReference type="PANTHER" id="PTHR11516:SF60">
    <property type="entry name" value="PYRUVATE DEHYDROGENASE E1 COMPONENT SUBUNIT ALPHA"/>
    <property type="match status" value="1"/>
</dbReference>
<dbReference type="Gene3D" id="3.40.50.970">
    <property type="match status" value="1"/>
</dbReference>
<dbReference type="InterPro" id="IPR050642">
    <property type="entry name" value="PDH_E1_Alpha_Subunit"/>
</dbReference>
<reference evidence="6" key="1">
    <citation type="submission" date="2016-10" db="EMBL/GenBank/DDBJ databases">
        <authorList>
            <person name="Varghese N."/>
            <person name="Submissions S."/>
        </authorList>
    </citation>
    <scope>NUCLEOTIDE SEQUENCE [LARGE SCALE GENOMIC DNA]</scope>
    <source>
        <strain evidence="6">DSM 45237</strain>
    </source>
</reference>
<comment type="cofactor">
    <cofactor evidence="1">
        <name>thiamine diphosphate</name>
        <dbReference type="ChEBI" id="CHEBI:58937"/>
    </cofactor>
</comment>
<dbReference type="CDD" id="cd02000">
    <property type="entry name" value="TPP_E1_PDC_ADC_BCADC"/>
    <property type="match status" value="1"/>
</dbReference>
<dbReference type="RefSeq" id="WP_083288614.1">
    <property type="nucleotide sequence ID" value="NZ_FNUC01000004.1"/>
</dbReference>
<name>A0A1H5Q0A9_9ACTN</name>
<dbReference type="Pfam" id="PF00676">
    <property type="entry name" value="E1_dh"/>
    <property type="match status" value="1"/>
</dbReference>
<dbReference type="InterPro" id="IPR029061">
    <property type="entry name" value="THDP-binding"/>
</dbReference>
<evidence type="ECO:0000256" key="3">
    <source>
        <dbReference type="ARBA" id="ARBA00023052"/>
    </source>
</evidence>
<evidence type="ECO:0000313" key="5">
    <source>
        <dbReference type="EMBL" id="SEF18881.1"/>
    </source>
</evidence>
<proteinExistence type="predicted"/>
<evidence type="ECO:0000256" key="1">
    <source>
        <dbReference type="ARBA" id="ARBA00001964"/>
    </source>
</evidence>
<dbReference type="GO" id="GO:0006086">
    <property type="term" value="P:pyruvate decarboxylation to acetyl-CoA"/>
    <property type="evidence" value="ECO:0007669"/>
    <property type="project" value="TreeGrafter"/>
</dbReference>
<evidence type="ECO:0000259" key="4">
    <source>
        <dbReference type="Pfam" id="PF00676"/>
    </source>
</evidence>
<keyword evidence="5" id="KW-0670">Pyruvate</keyword>
<dbReference type="GO" id="GO:0004739">
    <property type="term" value="F:pyruvate dehydrogenase (acetyl-transferring) activity"/>
    <property type="evidence" value="ECO:0007669"/>
    <property type="project" value="TreeGrafter"/>
</dbReference>
<feature type="domain" description="Dehydrogenase E1 component" evidence="4">
    <location>
        <begin position="62"/>
        <end position="332"/>
    </location>
</feature>
<sequence length="342" mass="35739">MTIDDDRRRGVLATMIAARAFEDGLGAEFAKQRAHAKGAFGGRNGAFEDHSLEFRIPIQGNIELSTGQEAGPAALCSWLTADDYAAGTHRSHSLAVAKGVAWRPMLAEIYGRATGLCGGRGGDFMLNDPAVNFENSAIMAQLTAVALGHAFAHRRGGTGGVAAAVIGDGASNQGVVHESMNLAALWRLPVLFVIEDNGYAISTPRRRSSPVGDLSVRASAYGMPGASVDDSDVDALIETFGTAVARARAGDGPSLVVVRTHRLRGAFEGDNQSYRPAGELDDETAADGLPAYAARLLAAGVVTEEWLDETRAAAAAAFDDALRFAESSPFPDAAHALEGLFA</sequence>
<dbReference type="SUPFAM" id="SSF52518">
    <property type="entry name" value="Thiamin diphosphate-binding fold (THDP-binding)"/>
    <property type="match status" value="1"/>
</dbReference>
<keyword evidence="6" id="KW-1185">Reference proteome</keyword>
<dbReference type="PANTHER" id="PTHR11516">
    <property type="entry name" value="PYRUVATE DEHYDROGENASE E1 COMPONENT, ALPHA SUBUNIT BACTERIAL AND ORGANELLAR"/>
    <property type="match status" value="1"/>
</dbReference>
<evidence type="ECO:0000313" key="6">
    <source>
        <dbReference type="Proteomes" id="UP000181980"/>
    </source>
</evidence>
<dbReference type="OrthoDB" id="9766715at2"/>
<dbReference type="Proteomes" id="UP000181980">
    <property type="component" value="Unassembled WGS sequence"/>
</dbReference>
<dbReference type="STRING" id="561176.SAMN04488561_6952"/>
<evidence type="ECO:0000256" key="2">
    <source>
        <dbReference type="ARBA" id="ARBA00023002"/>
    </source>
</evidence>
<dbReference type="EMBL" id="FNUC01000004">
    <property type="protein sequence ID" value="SEF18881.1"/>
    <property type="molecule type" value="Genomic_DNA"/>
</dbReference>
<dbReference type="AlphaFoldDB" id="A0A1H5Q0A9"/>
<protein>
    <submittedName>
        <fullName evidence="5">Pyruvate dehydrogenase E1 component alpha subunit</fullName>
    </submittedName>
</protein>
<dbReference type="InterPro" id="IPR001017">
    <property type="entry name" value="DH_E1"/>
</dbReference>
<keyword evidence="2" id="KW-0560">Oxidoreductase</keyword>
<dbReference type="GO" id="GO:0000287">
    <property type="term" value="F:magnesium ion binding"/>
    <property type="evidence" value="ECO:0007669"/>
    <property type="project" value="UniProtKB-ARBA"/>
</dbReference>